<dbReference type="AlphaFoldDB" id="A0A4P6ZM55"/>
<evidence type="ECO:0000256" key="7">
    <source>
        <dbReference type="ARBA" id="ARBA00023284"/>
    </source>
</evidence>
<dbReference type="Pfam" id="PF02852">
    <property type="entry name" value="Pyr_redox_dim"/>
    <property type="match status" value="1"/>
</dbReference>
<comment type="similarity">
    <text evidence="2">Belongs to the class-III pyridine nucleotide-disulfide oxidoreductase family.</text>
</comment>
<evidence type="ECO:0000256" key="5">
    <source>
        <dbReference type="ARBA" id="ARBA00023002"/>
    </source>
</evidence>
<dbReference type="RefSeq" id="WP_133442061.1">
    <property type="nucleotide sequence ID" value="NZ_CP034726.1"/>
</dbReference>
<evidence type="ECO:0000256" key="1">
    <source>
        <dbReference type="ARBA" id="ARBA00001974"/>
    </source>
</evidence>
<comment type="cofactor">
    <cofactor evidence="1">
        <name>FAD</name>
        <dbReference type="ChEBI" id="CHEBI:57692"/>
    </cofactor>
</comment>
<sequence>MKFIVVGSSHGGYEAVRQILMSKPDADIQWYEKTNFISFLSCGMQTYLEGIAKHVNSISYATPEWAKKHGVHVFIQQEITKIDPKAHKVHVVDHKTGKERDESYDKLILSCGADPNKLPVPGSNLKGIYAMRGRDWAIKLKEATVNPAIKNVAIIGGGYIGIEAAEVFAKAGMHVTLIDRNKRLLGNYLDHEYTGMLTDEMETHNVNVQMEQSAAKFIGKNGHVTAVKSEMGTYPADLVIESAGIKPNTKWLKGVVDLTPRGLVKVDDYMQTSQPDIYCVGDATTVRYAPTGKTARIALATNARRGGRFAVMNALGAHKKVPAVSGSSALHVFSYQFASTGVKQDSAAHFGINAKSTFVVDTYRPKFVPNKAGNAKVYFKLTYDPQTMRVLGGQVMSKMNETGDINVISLAIQQHLTVMDLAYCDFFFQPGFDRPWNILNVVAQKALRENNK</sequence>
<evidence type="ECO:0000313" key="11">
    <source>
        <dbReference type="Proteomes" id="UP000294321"/>
    </source>
</evidence>
<keyword evidence="3" id="KW-0285">Flavoprotein</keyword>
<feature type="domain" description="FAD/NAD(P)-binding" evidence="9">
    <location>
        <begin position="2"/>
        <end position="307"/>
    </location>
</feature>
<evidence type="ECO:0000259" key="9">
    <source>
        <dbReference type="Pfam" id="PF07992"/>
    </source>
</evidence>
<dbReference type="Gene3D" id="3.30.390.30">
    <property type="match status" value="1"/>
</dbReference>
<feature type="domain" description="Pyridine nucleotide-disulphide oxidoreductase dimerisation" evidence="8">
    <location>
        <begin position="331"/>
        <end position="433"/>
    </location>
</feature>
<keyword evidence="7" id="KW-0676">Redox-active center</keyword>
<keyword evidence="5" id="KW-0560">Oxidoreductase</keyword>
<dbReference type="SUPFAM" id="SSF55424">
    <property type="entry name" value="FAD/NAD-linked reductases, dimerisation (C-terminal) domain"/>
    <property type="match status" value="1"/>
</dbReference>
<accession>A0A4P6ZM55</accession>
<evidence type="ECO:0000256" key="3">
    <source>
        <dbReference type="ARBA" id="ARBA00022630"/>
    </source>
</evidence>
<dbReference type="OrthoDB" id="9802028at2"/>
<dbReference type="Gene3D" id="3.50.50.60">
    <property type="entry name" value="FAD/NAD(P)-binding domain"/>
    <property type="match status" value="2"/>
</dbReference>
<evidence type="ECO:0000259" key="8">
    <source>
        <dbReference type="Pfam" id="PF02852"/>
    </source>
</evidence>
<dbReference type="InterPro" id="IPR004099">
    <property type="entry name" value="Pyr_nucl-diS_OxRdtase_dimer"/>
</dbReference>
<reference evidence="11" key="1">
    <citation type="submission" date="2018-12" db="EMBL/GenBank/DDBJ databases">
        <title>A new species of lactobacillus.</title>
        <authorList>
            <person name="Jian Y."/>
            <person name="Xin L."/>
            <person name="Hong Z.J."/>
            <person name="Ming L.Z."/>
            <person name="Hong X.Z."/>
        </authorList>
    </citation>
    <scope>NUCLEOTIDE SEQUENCE [LARGE SCALE GENOMIC DNA]</scope>
    <source>
        <strain evidence="11">HSLZ-75</strain>
    </source>
</reference>
<dbReference type="Proteomes" id="UP000294321">
    <property type="component" value="Chromosome"/>
</dbReference>
<evidence type="ECO:0000256" key="4">
    <source>
        <dbReference type="ARBA" id="ARBA00022827"/>
    </source>
</evidence>
<dbReference type="InterPro" id="IPR050260">
    <property type="entry name" value="FAD-bd_OxRdtase"/>
</dbReference>
<dbReference type="InterPro" id="IPR016156">
    <property type="entry name" value="FAD/NAD-linked_Rdtase_dimer_sf"/>
</dbReference>
<dbReference type="InterPro" id="IPR023753">
    <property type="entry name" value="FAD/NAD-binding_dom"/>
</dbReference>
<keyword evidence="6" id="KW-0558">Oxidation</keyword>
<evidence type="ECO:0000313" key="10">
    <source>
        <dbReference type="EMBL" id="QBP18502.1"/>
    </source>
</evidence>
<dbReference type="PANTHER" id="PTHR43429">
    <property type="entry name" value="PYRIDINE NUCLEOTIDE-DISULFIDE OXIDOREDUCTASE DOMAIN-CONTAINING"/>
    <property type="match status" value="1"/>
</dbReference>
<dbReference type="GO" id="GO:0016491">
    <property type="term" value="F:oxidoreductase activity"/>
    <property type="evidence" value="ECO:0007669"/>
    <property type="project" value="UniProtKB-KW"/>
</dbReference>
<dbReference type="Pfam" id="PF07992">
    <property type="entry name" value="Pyr_redox_2"/>
    <property type="match status" value="1"/>
</dbReference>
<keyword evidence="11" id="KW-1185">Reference proteome</keyword>
<dbReference type="EMBL" id="CP034726">
    <property type="protein sequence ID" value="QBP18502.1"/>
    <property type="molecule type" value="Genomic_DNA"/>
</dbReference>
<dbReference type="PRINTS" id="PR00368">
    <property type="entry name" value="FADPNR"/>
</dbReference>
<organism evidence="10 11">
    <name type="scientific">Acetilactobacillus jinshanensis</name>
    <dbReference type="NCBI Taxonomy" id="1720083"/>
    <lineage>
        <taxon>Bacteria</taxon>
        <taxon>Bacillati</taxon>
        <taxon>Bacillota</taxon>
        <taxon>Bacilli</taxon>
        <taxon>Lactobacillales</taxon>
        <taxon>Lactobacillaceae</taxon>
        <taxon>Acetilactobacillus</taxon>
    </lineage>
</organism>
<name>A0A4P6ZM55_9LACO</name>
<protein>
    <submittedName>
        <fullName evidence="10">FAD-dependent oxidoreductase</fullName>
    </submittedName>
</protein>
<gene>
    <name evidence="10" type="ORF">ELX58_05005</name>
</gene>
<evidence type="ECO:0000256" key="2">
    <source>
        <dbReference type="ARBA" id="ARBA00009130"/>
    </source>
</evidence>
<keyword evidence="4" id="KW-0274">FAD</keyword>
<proteinExistence type="inferred from homology"/>
<dbReference type="KEGG" id="lji:ELX58_05005"/>
<dbReference type="PANTHER" id="PTHR43429:SF1">
    <property type="entry name" value="NAD(P)H SULFUR OXIDOREDUCTASE (COA-DEPENDENT)"/>
    <property type="match status" value="1"/>
</dbReference>
<dbReference type="InterPro" id="IPR036188">
    <property type="entry name" value="FAD/NAD-bd_sf"/>
</dbReference>
<dbReference type="PRINTS" id="PR00411">
    <property type="entry name" value="PNDRDTASEI"/>
</dbReference>
<evidence type="ECO:0000256" key="6">
    <source>
        <dbReference type="ARBA" id="ARBA00023097"/>
    </source>
</evidence>
<dbReference type="SUPFAM" id="SSF51905">
    <property type="entry name" value="FAD/NAD(P)-binding domain"/>
    <property type="match status" value="1"/>
</dbReference>